<dbReference type="InterPro" id="IPR010206">
    <property type="entry name" value="PolA_pol_I"/>
</dbReference>
<dbReference type="EC" id="2.7.7.19" evidence="7"/>
<dbReference type="InterPro" id="IPR043519">
    <property type="entry name" value="NT_sf"/>
</dbReference>
<feature type="active site" evidence="7">
    <location>
        <position position="129"/>
    </location>
</feature>
<feature type="compositionally biased region" description="Basic residues" evidence="9">
    <location>
        <begin position="412"/>
        <end position="425"/>
    </location>
</feature>
<dbReference type="SUPFAM" id="SSF81891">
    <property type="entry name" value="Poly A polymerase C-terminal region-like"/>
    <property type="match status" value="1"/>
</dbReference>
<dbReference type="GO" id="GO:0043633">
    <property type="term" value="P:polyadenylation-dependent RNA catabolic process"/>
    <property type="evidence" value="ECO:0007669"/>
    <property type="project" value="InterPro"/>
</dbReference>
<sequence length="714" mass="79940">MAERAAKQLELNKSELPNSITEVIATLTRAGFDAYIVGGGVRDTLLGLRPKDFDAVTDAKPHEIKDVFGKRCRIIGRRFQLAHVYSGRELIEVATFRGPPTSNANTNQDGMILRDNVWGDIKQDFARRDFSINALYYQPLKGVVHDFCGALEDIDNRIIRLLGHAPVRIEEDPVRLLRALRFKAKLGFEFDDALSDQFHDGNWALLEQISPHRLYDETQKMFTGGYLVPLLPLLFESGAIDSLIIYPPAEPSALVNQVAINTDKRIAAGKSINPAFFYAALLWENYLHQLAKAKKRNMPFAEAQMHAAGKVIDRQRIKTAIPKFAEQFIRDIWILQPKLAAPRSKQIVQLSEHPRFRAGFDFLLLREQCGDAEHPLSESTNGMGEWWQTYQTLSEREQQQAIDDFDENIRRGAYKKGQRSRGRNRQKPEANITDHSPSNQNSAKQSKANTSTDKGRNDQTMVNDPSNIPARRRRAVSQTKNTGKEYDTQQVKQDSNELAQLQQLSLAGNNQATNKRHHSKPAPLFVIEHEKVVPPLQKQLPAESASQPKRKNAPVQTDKADRSDSTQLSKANSSEVKASSDQVKPTRSIGRSPALVSMNNEPIPHKRRRRQPTVDSTNSVELQSKNDKEQSTAKYARKAPKSVATSASPADTTEAKTVAREGTKKAATPTKAKKPVKAKTEQVDSNQAPAVKVTDDKGPVPSKRRRRQPSTESA</sequence>
<feature type="domain" description="Poly A polymerase head" evidence="10">
    <location>
        <begin position="34"/>
        <end position="160"/>
    </location>
</feature>
<dbReference type="STRING" id="554343.AS194_05305"/>
<feature type="compositionally biased region" description="Polar residues" evidence="9">
    <location>
        <begin position="565"/>
        <end position="585"/>
    </location>
</feature>
<dbReference type="InterPro" id="IPR052191">
    <property type="entry name" value="tRNA_ntf/polyA_polymerase_I"/>
</dbReference>
<feature type="compositionally biased region" description="Basic and acidic residues" evidence="9">
    <location>
        <begin position="653"/>
        <end position="664"/>
    </location>
</feature>
<accession>A0A0T6DUD3</accession>
<feature type="compositionally biased region" description="Polar residues" evidence="9">
    <location>
        <begin position="433"/>
        <end position="466"/>
    </location>
</feature>
<keyword evidence="14" id="KW-1185">Reference proteome</keyword>
<evidence type="ECO:0000256" key="2">
    <source>
        <dbReference type="ARBA" id="ARBA00022679"/>
    </source>
</evidence>
<dbReference type="Pfam" id="PF12626">
    <property type="entry name" value="PolyA_pol_arg_C"/>
    <property type="match status" value="1"/>
</dbReference>
<dbReference type="Pfam" id="PF01743">
    <property type="entry name" value="PolyA_pol"/>
    <property type="match status" value="1"/>
</dbReference>
<reference evidence="13 14" key="1">
    <citation type="submission" date="2015-11" db="EMBL/GenBank/DDBJ databases">
        <title>Permanent draft genome of Psychrobacter piscatorii LQ58.</title>
        <authorList>
            <person name="Zhou M."/>
            <person name="Dong B."/>
            <person name="Liu Q."/>
        </authorList>
    </citation>
    <scope>NUCLEOTIDE SEQUENCE [LARGE SCALE GENOMIC DNA]</scope>
    <source>
        <strain evidence="13 14">LQ58</strain>
    </source>
</reference>
<dbReference type="PANTHER" id="PTHR43051">
    <property type="entry name" value="POLYNUCLEOTIDE ADENYLYLTRANSFERASE FAMILY PROTEIN"/>
    <property type="match status" value="1"/>
</dbReference>
<feature type="active site" evidence="7">
    <location>
        <position position="52"/>
    </location>
</feature>
<protein>
    <recommendedName>
        <fullName evidence="7">Poly(A) polymerase I</fullName>
        <shortName evidence="7">PAP I</shortName>
        <ecNumber evidence="7">2.7.7.19</ecNumber>
    </recommendedName>
</protein>
<comment type="similarity">
    <text evidence="7 8">Belongs to the tRNA nucleotidyltransferase/poly(A) polymerase family.</text>
</comment>
<evidence type="ECO:0000256" key="4">
    <source>
        <dbReference type="ARBA" id="ARBA00022840"/>
    </source>
</evidence>
<evidence type="ECO:0000256" key="3">
    <source>
        <dbReference type="ARBA" id="ARBA00022741"/>
    </source>
</evidence>
<evidence type="ECO:0000259" key="10">
    <source>
        <dbReference type="Pfam" id="PF01743"/>
    </source>
</evidence>
<dbReference type="Pfam" id="PF12627">
    <property type="entry name" value="PolyA_pol_RNAbd"/>
    <property type="match status" value="1"/>
</dbReference>
<evidence type="ECO:0000256" key="7">
    <source>
        <dbReference type="HAMAP-Rule" id="MF_00957"/>
    </source>
</evidence>
<dbReference type="Gene3D" id="3.30.460.10">
    <property type="entry name" value="Beta Polymerase, domain 2"/>
    <property type="match status" value="1"/>
</dbReference>
<evidence type="ECO:0000313" key="13">
    <source>
        <dbReference type="EMBL" id="KRU23239.1"/>
    </source>
</evidence>
<feature type="domain" description="Polymerase A arginine-rich C-terminal" evidence="11">
    <location>
        <begin position="297"/>
        <end position="421"/>
    </location>
</feature>
<feature type="compositionally biased region" description="Polar residues" evidence="9">
    <location>
        <begin position="613"/>
        <end position="623"/>
    </location>
</feature>
<evidence type="ECO:0000259" key="11">
    <source>
        <dbReference type="Pfam" id="PF12626"/>
    </source>
</evidence>
<feature type="region of interest" description="Disordered" evidence="9">
    <location>
        <begin position="540"/>
        <end position="714"/>
    </location>
</feature>
<dbReference type="EMBL" id="LNDJ01000048">
    <property type="protein sequence ID" value="KRU23239.1"/>
    <property type="molecule type" value="Genomic_DNA"/>
</dbReference>
<dbReference type="PANTHER" id="PTHR43051:SF1">
    <property type="entry name" value="POLYNUCLEOTIDE ADENYLYLTRANSFERASE FAMILY PROTEIN"/>
    <property type="match status" value="1"/>
</dbReference>
<dbReference type="SUPFAM" id="SSF81301">
    <property type="entry name" value="Nucleotidyltransferase"/>
    <property type="match status" value="1"/>
</dbReference>
<evidence type="ECO:0000256" key="6">
    <source>
        <dbReference type="ARBA" id="ARBA00023163"/>
    </source>
</evidence>
<evidence type="ECO:0000256" key="1">
    <source>
        <dbReference type="ARBA" id="ARBA00022664"/>
    </source>
</evidence>
<feature type="domain" description="tRNA nucleotidyltransferase/poly(A) polymerase RNA and SrmB- binding" evidence="12">
    <location>
        <begin position="204"/>
        <end position="243"/>
    </location>
</feature>
<keyword evidence="2 7" id="KW-0808">Transferase</keyword>
<comment type="caution">
    <text evidence="13">The sequence shown here is derived from an EMBL/GenBank/DDBJ whole genome shotgun (WGS) entry which is preliminary data.</text>
</comment>
<dbReference type="Proteomes" id="UP000051202">
    <property type="component" value="Unassembled WGS sequence"/>
</dbReference>
<dbReference type="GO" id="GO:0005524">
    <property type="term" value="F:ATP binding"/>
    <property type="evidence" value="ECO:0007669"/>
    <property type="project" value="UniProtKB-UniRule"/>
</dbReference>
<dbReference type="InterPro" id="IPR002646">
    <property type="entry name" value="PolA_pol_head_dom"/>
</dbReference>
<comment type="catalytic activity">
    <reaction evidence="7">
        <text>RNA(n) + ATP = RNA(n)-3'-adenine ribonucleotide + diphosphate</text>
        <dbReference type="Rhea" id="RHEA:11332"/>
        <dbReference type="Rhea" id="RHEA-COMP:14527"/>
        <dbReference type="Rhea" id="RHEA-COMP:17347"/>
        <dbReference type="ChEBI" id="CHEBI:30616"/>
        <dbReference type="ChEBI" id="CHEBI:33019"/>
        <dbReference type="ChEBI" id="CHEBI:140395"/>
        <dbReference type="ChEBI" id="CHEBI:173115"/>
        <dbReference type="EC" id="2.7.7.19"/>
    </reaction>
</comment>
<comment type="function">
    <text evidence="7">Adds poly(A) tail to the 3' end of many RNAs, which usually targets these RNAs for decay. Plays a significant role in the global control of gene expression, through influencing the rate of transcript degradation, and in the general RNA quality control.</text>
</comment>
<dbReference type="InterPro" id="IPR025866">
    <property type="entry name" value="PolyA_pol_arg_C_dom"/>
</dbReference>
<dbReference type="GO" id="GO:1990817">
    <property type="term" value="F:poly(A) RNA polymerase activity"/>
    <property type="evidence" value="ECO:0007669"/>
    <property type="project" value="UniProtKB-UniRule"/>
</dbReference>
<keyword evidence="6 7" id="KW-0804">Transcription</keyword>
<dbReference type="RefSeq" id="WP_058023981.1">
    <property type="nucleotide sequence ID" value="NZ_LNDJ01000048.1"/>
</dbReference>
<gene>
    <name evidence="7" type="primary">pcnB</name>
    <name evidence="13" type="ORF">AS194_05305</name>
</gene>
<evidence type="ECO:0000256" key="9">
    <source>
        <dbReference type="SAM" id="MobiDB-lite"/>
    </source>
</evidence>
<keyword evidence="1 7" id="KW-0507">mRNA processing</keyword>
<evidence type="ECO:0000313" key="14">
    <source>
        <dbReference type="Proteomes" id="UP000051202"/>
    </source>
</evidence>
<dbReference type="CDD" id="cd05398">
    <property type="entry name" value="NT_ClassII-CCAase"/>
    <property type="match status" value="1"/>
</dbReference>
<evidence type="ECO:0000256" key="5">
    <source>
        <dbReference type="ARBA" id="ARBA00022884"/>
    </source>
</evidence>
<dbReference type="NCBIfam" id="TIGR01942">
    <property type="entry name" value="pcnB"/>
    <property type="match status" value="1"/>
</dbReference>
<feature type="active site" evidence="7">
    <location>
        <position position="54"/>
    </location>
</feature>
<dbReference type="InterPro" id="IPR032828">
    <property type="entry name" value="PolyA_RNA-bd"/>
</dbReference>
<dbReference type="GO" id="GO:0003723">
    <property type="term" value="F:RNA binding"/>
    <property type="evidence" value="ECO:0007669"/>
    <property type="project" value="UniProtKB-UniRule"/>
</dbReference>
<organism evidence="13 14">
    <name type="scientific">Psychrobacter piscatorii</name>
    <dbReference type="NCBI Taxonomy" id="554343"/>
    <lineage>
        <taxon>Bacteria</taxon>
        <taxon>Pseudomonadati</taxon>
        <taxon>Pseudomonadota</taxon>
        <taxon>Gammaproteobacteria</taxon>
        <taxon>Moraxellales</taxon>
        <taxon>Moraxellaceae</taxon>
        <taxon>Psychrobacter</taxon>
    </lineage>
</organism>
<dbReference type="GO" id="GO:0006397">
    <property type="term" value="P:mRNA processing"/>
    <property type="evidence" value="ECO:0007669"/>
    <property type="project" value="UniProtKB-KW"/>
</dbReference>
<evidence type="ECO:0000256" key="8">
    <source>
        <dbReference type="RuleBase" id="RU003953"/>
    </source>
</evidence>
<keyword evidence="3 7" id="KW-0547">Nucleotide-binding</keyword>
<name>A0A0T6DUD3_9GAMM</name>
<dbReference type="Gene3D" id="1.10.3090.10">
    <property type="entry name" value="cca-adding enzyme, domain 2"/>
    <property type="match status" value="1"/>
</dbReference>
<keyword evidence="5 7" id="KW-0694">RNA-binding</keyword>
<feature type="region of interest" description="Disordered" evidence="9">
    <location>
        <begin position="402"/>
        <end position="496"/>
    </location>
</feature>
<evidence type="ECO:0000259" key="12">
    <source>
        <dbReference type="Pfam" id="PF12627"/>
    </source>
</evidence>
<dbReference type="AlphaFoldDB" id="A0A0T6DUD3"/>
<dbReference type="HAMAP" id="MF_00957">
    <property type="entry name" value="PolyA_pol"/>
    <property type="match status" value="1"/>
</dbReference>
<proteinExistence type="inferred from homology"/>
<keyword evidence="4 7" id="KW-0067">ATP-binding</keyword>